<evidence type="ECO:0000259" key="2">
    <source>
        <dbReference type="Pfam" id="PF21135"/>
    </source>
</evidence>
<dbReference type="CDD" id="cd11616">
    <property type="entry name" value="SAF_DH_OX_like"/>
    <property type="match status" value="1"/>
</dbReference>
<accession>A0ABT0D7M4</accession>
<protein>
    <submittedName>
        <fullName evidence="3">Homoserine dehydrogenase</fullName>
    </submittedName>
</protein>
<evidence type="ECO:0000259" key="1">
    <source>
        <dbReference type="Pfam" id="PF03447"/>
    </source>
</evidence>
<feature type="domain" description="Oxidoreductase DRL-like catalytic" evidence="2">
    <location>
        <begin position="197"/>
        <end position="360"/>
    </location>
</feature>
<proteinExistence type="predicted"/>
<gene>
    <name evidence="3" type="ORF">MWN34_03400</name>
</gene>
<dbReference type="PANTHER" id="PTHR37850">
    <property type="entry name" value="STRU PROTEIN"/>
    <property type="match status" value="1"/>
</dbReference>
<feature type="domain" description="Aspartate/homoserine dehydrogenase NAD-binding" evidence="1">
    <location>
        <begin position="93"/>
        <end position="190"/>
    </location>
</feature>
<dbReference type="SUPFAM" id="SSF51735">
    <property type="entry name" value="NAD(P)-binding Rossmann-fold domains"/>
    <property type="match status" value="1"/>
</dbReference>
<dbReference type="PANTHER" id="PTHR37850:SF2">
    <property type="entry name" value="SAF DOMAIN PROTEIN"/>
    <property type="match status" value="1"/>
</dbReference>
<dbReference type="InterPro" id="IPR036291">
    <property type="entry name" value="NAD(P)-bd_dom_sf"/>
</dbReference>
<dbReference type="Pfam" id="PF21135">
    <property type="entry name" value="DRL_cat"/>
    <property type="match status" value="1"/>
</dbReference>
<dbReference type="RefSeq" id="WP_247026501.1">
    <property type="nucleotide sequence ID" value="NZ_JALKCH010000002.1"/>
</dbReference>
<dbReference type="Gene3D" id="3.40.50.720">
    <property type="entry name" value="NAD(P)-binding Rossmann-like Domain"/>
    <property type="match status" value="1"/>
</dbReference>
<name>A0ABT0D7M4_9HYPH</name>
<evidence type="ECO:0000313" key="3">
    <source>
        <dbReference type="EMBL" id="MCK0195951.1"/>
    </source>
</evidence>
<keyword evidence="4" id="KW-1185">Reference proteome</keyword>
<dbReference type="InterPro" id="IPR048423">
    <property type="entry name" value="DRL_cat"/>
</dbReference>
<evidence type="ECO:0000313" key="4">
    <source>
        <dbReference type="Proteomes" id="UP001203284"/>
    </source>
</evidence>
<dbReference type="InterPro" id="IPR005106">
    <property type="entry name" value="Asp/hSer_DH_NAD-bd"/>
</dbReference>
<dbReference type="Proteomes" id="UP001203284">
    <property type="component" value="Unassembled WGS sequence"/>
</dbReference>
<comment type="caution">
    <text evidence="3">The sequence shown here is derived from an EMBL/GenBank/DDBJ whole genome shotgun (WGS) entry which is preliminary data.</text>
</comment>
<dbReference type="Pfam" id="PF03447">
    <property type="entry name" value="NAD_binding_3"/>
    <property type="match status" value="1"/>
</dbReference>
<dbReference type="EMBL" id="JALKCH010000002">
    <property type="protein sequence ID" value="MCK0195951.1"/>
    <property type="molecule type" value="Genomic_DNA"/>
</dbReference>
<reference evidence="3 4" key="1">
    <citation type="submission" date="2022-04" db="EMBL/GenBank/DDBJ databases">
        <authorList>
            <person name="Grouzdev D.S."/>
            <person name="Pantiukh K.S."/>
            <person name="Krutkina M.S."/>
        </authorList>
    </citation>
    <scope>NUCLEOTIDE SEQUENCE [LARGE SCALE GENOMIC DNA]</scope>
    <source>
        <strain evidence="3 4">6x-1</strain>
    </source>
</reference>
<sequence>MFGKIGPASSAPASPAKAGGVLDLSSLAPAGARGGLALTGLAAEIARYTDANGPITLGLVGAGQMGTDLLVQAALMPGMRIGAVAVRNPHSAFEAAQVAGHDAGDLANADTPAAIDRAIEAGKIAVTQDYNAMCAAGRIDVVIDATGSPNIGTIVALEAIRNGKHVVLLSVEADITIGRHLKQEARAAGVVLTGAAGDEPASTIELIGLAQALGFEIVCAGKAKNNAFKTDAVPDEFAAEAKARNMNPRMLVEFVDGSKTMVEMTALANATGLVPDIAGMHGPAADRDVLAQVLCTRQDGGILSRSGVVDFTLGKDVAPGVFCIVKPRHERVIERMADLKVGPGPCFALIRPFHLTSLEVPLSAARAVLHGMPDMEVLDHPVAECTAVAKRDLNPGDLLGKIGEYDYRGFTMAWREARESGSLPLGLAEKAKVLRPVKKGERLTYENCAPDDSLVVTQIRRRLDQQDARFL</sequence>
<organism evidence="3 4">
    <name type="scientific">Ancylobacter crimeensis</name>
    <dbReference type="NCBI Taxonomy" id="2579147"/>
    <lineage>
        <taxon>Bacteria</taxon>
        <taxon>Pseudomonadati</taxon>
        <taxon>Pseudomonadota</taxon>
        <taxon>Alphaproteobacteria</taxon>
        <taxon>Hyphomicrobiales</taxon>
        <taxon>Xanthobacteraceae</taxon>
        <taxon>Ancylobacter</taxon>
    </lineage>
</organism>